<feature type="region of interest" description="Disordered" evidence="1">
    <location>
        <begin position="1"/>
        <end position="21"/>
    </location>
</feature>
<gene>
    <name evidence="2" type="ORF">MG293_013408</name>
</gene>
<keyword evidence="3" id="KW-1185">Reference proteome</keyword>
<comment type="caution">
    <text evidence="2">The sequence shown here is derived from an EMBL/GenBank/DDBJ whole genome shotgun (WGS) entry which is preliminary data.</text>
</comment>
<accession>A0AAD4TZ22</accession>
<sequence length="390" mass="43382">WPCDYIHTNEKSSVGEGGPSEHQGIKVKEIFTSWPLASYERISPKETREGIWSLSSASAQGSRLLPASALLLSISRYIPTSIDPTRVTTQSQNMGDYGSEIQNIKPQEVSGFYHGVLVNPQQLAASSSGPPGRSSRSRAMRMTLSFPPLPQTVRHLWAFLTVYPSKADIQGLGFQGPVSSLVFGVRLTRAPALQYNLIRKAMVKEATQCVAFPSFMERAVEEEYSLSRNPYLSDVSRVKELLYRVLPMAFLQYTFSEKMWEINDRHQYESSPSKSKPPFGGKLLWKGNEHLQGINNQLPPVSAHTSPPPPIRHAYSVPPDSGSSPDLPLHPHTQSQLQLSPACGPGSLNCSYYSKLSPSPSTFPFLLSLDENNEESEEHKVEKEKVKWNP</sequence>
<feature type="region of interest" description="Disordered" evidence="1">
    <location>
        <begin position="295"/>
        <end position="340"/>
    </location>
</feature>
<dbReference type="EMBL" id="JAKZEL010000016">
    <property type="protein sequence ID" value="KAI4536016.1"/>
    <property type="molecule type" value="Genomic_DNA"/>
</dbReference>
<feature type="non-terminal residue" evidence="2">
    <location>
        <position position="390"/>
    </location>
</feature>
<proteinExistence type="predicted"/>
<evidence type="ECO:0000313" key="3">
    <source>
        <dbReference type="Proteomes" id="UP001214576"/>
    </source>
</evidence>
<evidence type="ECO:0000313" key="2">
    <source>
        <dbReference type="EMBL" id="KAI4536016.1"/>
    </source>
</evidence>
<evidence type="ECO:0000256" key="1">
    <source>
        <dbReference type="SAM" id="MobiDB-lite"/>
    </source>
</evidence>
<reference evidence="2" key="1">
    <citation type="submission" date="2022-03" db="EMBL/GenBank/DDBJ databases">
        <title>Genomic analyses of argali, domestic sheep and their hybrids provide insights into chromosomal evolution, heterosis and genetic basis of agronomic traits.</title>
        <authorList>
            <person name="Li M."/>
        </authorList>
    </citation>
    <scope>NUCLEOTIDE SEQUENCE</scope>
    <source>
        <strain evidence="2">CAU-MHL-2022a</strain>
        <tissue evidence="2">Skin</tissue>
    </source>
</reference>
<protein>
    <submittedName>
        <fullName evidence="2">Uncharacterized protein</fullName>
    </submittedName>
</protein>
<name>A0AAD4TZ22_OVIAM</name>
<organism evidence="2 3">
    <name type="scientific">Ovis ammon polii</name>
    <dbReference type="NCBI Taxonomy" id="230172"/>
    <lineage>
        <taxon>Eukaryota</taxon>
        <taxon>Metazoa</taxon>
        <taxon>Chordata</taxon>
        <taxon>Craniata</taxon>
        <taxon>Vertebrata</taxon>
        <taxon>Euteleostomi</taxon>
        <taxon>Mammalia</taxon>
        <taxon>Eutheria</taxon>
        <taxon>Laurasiatheria</taxon>
        <taxon>Artiodactyla</taxon>
        <taxon>Ruminantia</taxon>
        <taxon>Pecora</taxon>
        <taxon>Bovidae</taxon>
        <taxon>Caprinae</taxon>
        <taxon>Ovis</taxon>
    </lineage>
</organism>
<feature type="compositionally biased region" description="Low complexity" evidence="1">
    <location>
        <begin position="318"/>
        <end position="332"/>
    </location>
</feature>
<dbReference type="Proteomes" id="UP001214576">
    <property type="component" value="Unassembled WGS sequence"/>
</dbReference>
<dbReference type="AlphaFoldDB" id="A0AAD4TZ22"/>